<organism evidence="1 2">
    <name type="scientific">Heterorhabditis bacteriophora</name>
    <name type="common">Entomopathogenic nematode worm</name>
    <dbReference type="NCBI Taxonomy" id="37862"/>
    <lineage>
        <taxon>Eukaryota</taxon>
        <taxon>Metazoa</taxon>
        <taxon>Ecdysozoa</taxon>
        <taxon>Nematoda</taxon>
        <taxon>Chromadorea</taxon>
        <taxon>Rhabditida</taxon>
        <taxon>Rhabditina</taxon>
        <taxon>Rhabditomorpha</taxon>
        <taxon>Strongyloidea</taxon>
        <taxon>Heterorhabditidae</taxon>
        <taxon>Heterorhabditis</taxon>
    </lineage>
</organism>
<evidence type="ECO:0000313" key="1">
    <source>
        <dbReference type="Proteomes" id="UP000095283"/>
    </source>
</evidence>
<name>A0A1I7WE87_HETBA</name>
<protein>
    <submittedName>
        <fullName evidence="2">RNA-directed DNA polymerase (Reverse transcriptase)</fullName>
    </submittedName>
</protein>
<proteinExistence type="predicted"/>
<accession>A0A1I7WE87</accession>
<dbReference type="AlphaFoldDB" id="A0A1I7WE87"/>
<dbReference type="Proteomes" id="UP000095283">
    <property type="component" value="Unplaced"/>
</dbReference>
<reference evidence="2" key="1">
    <citation type="submission" date="2016-11" db="UniProtKB">
        <authorList>
            <consortium name="WormBaseParasite"/>
        </authorList>
    </citation>
    <scope>IDENTIFICATION</scope>
</reference>
<evidence type="ECO:0000313" key="2">
    <source>
        <dbReference type="WBParaSite" id="Hba_03227"/>
    </source>
</evidence>
<sequence>MLDKCPNTVRSQIKKCPKLIQVHKDERVRWASTFMRCDWEMWREEVQSRRF</sequence>
<keyword evidence="1" id="KW-1185">Reference proteome</keyword>
<dbReference type="WBParaSite" id="Hba_03227">
    <property type="protein sequence ID" value="Hba_03227"/>
    <property type="gene ID" value="Hba_03227"/>
</dbReference>